<feature type="chain" id="PRO_5045042611" evidence="1">
    <location>
        <begin position="24"/>
        <end position="453"/>
    </location>
</feature>
<dbReference type="Pfam" id="PF16409">
    <property type="entry name" value="DUF5017"/>
    <property type="match status" value="1"/>
</dbReference>
<dbReference type="InterPro" id="IPR043744">
    <property type="entry name" value="DUF5689"/>
</dbReference>
<evidence type="ECO:0000259" key="2">
    <source>
        <dbReference type="Pfam" id="PF16409"/>
    </source>
</evidence>
<reference evidence="5" key="1">
    <citation type="journal article" date="2019" name="Int. J. Syst. Evol. Microbiol.">
        <title>The Global Catalogue of Microorganisms (GCM) 10K type strain sequencing project: providing services to taxonomists for standard genome sequencing and annotation.</title>
        <authorList>
            <consortium name="The Broad Institute Genomics Platform"/>
            <consortium name="The Broad Institute Genome Sequencing Center for Infectious Disease"/>
            <person name="Wu L."/>
            <person name="Ma J."/>
        </authorList>
    </citation>
    <scope>NUCLEOTIDE SEQUENCE [LARGE SCALE GENOMIC DNA]</scope>
    <source>
        <strain evidence="5">JCM 17525</strain>
    </source>
</reference>
<feature type="signal peptide" evidence="1">
    <location>
        <begin position="1"/>
        <end position="23"/>
    </location>
</feature>
<feature type="domain" description="DUF5017" evidence="2">
    <location>
        <begin position="352"/>
        <end position="438"/>
    </location>
</feature>
<feature type="domain" description="DUF5689" evidence="3">
    <location>
        <begin position="42"/>
        <end position="273"/>
    </location>
</feature>
<evidence type="ECO:0000259" key="3">
    <source>
        <dbReference type="Pfam" id="PF18942"/>
    </source>
</evidence>
<evidence type="ECO:0000313" key="4">
    <source>
        <dbReference type="EMBL" id="GAA3775296.1"/>
    </source>
</evidence>
<evidence type="ECO:0000256" key="1">
    <source>
        <dbReference type="SAM" id="SignalP"/>
    </source>
</evidence>
<dbReference type="Pfam" id="PF18942">
    <property type="entry name" value="DUF5689"/>
    <property type="match status" value="1"/>
</dbReference>
<organism evidence="4 5">
    <name type="scientific">Corallibacter vietnamensis</name>
    <dbReference type="NCBI Taxonomy" id="904130"/>
    <lineage>
        <taxon>Bacteria</taxon>
        <taxon>Pseudomonadati</taxon>
        <taxon>Bacteroidota</taxon>
        <taxon>Flavobacteriia</taxon>
        <taxon>Flavobacteriales</taxon>
        <taxon>Flavobacteriaceae</taxon>
        <taxon>Corallibacter</taxon>
    </lineage>
</organism>
<dbReference type="Proteomes" id="UP001501456">
    <property type="component" value="Unassembled WGS sequence"/>
</dbReference>
<protein>
    <submittedName>
        <fullName evidence="4">DUF5689 domain-containing protein</fullName>
    </submittedName>
</protein>
<name>A0ABP7GUY9_9FLAO</name>
<gene>
    <name evidence="4" type="ORF">GCM10022271_04310</name>
</gene>
<dbReference type="InterPro" id="IPR032185">
    <property type="entry name" value="DUF5017"/>
</dbReference>
<dbReference type="EMBL" id="BAABBI010000001">
    <property type="protein sequence ID" value="GAA3775296.1"/>
    <property type="molecule type" value="Genomic_DNA"/>
</dbReference>
<sequence length="453" mass="49784">MKTSKILSLALGLVAMFCITACVQDDDYSVPTVILQEPNITETNTIAQVKAMYTGSLVNFSEVSNEGKVIISGYVVSSDEAGNFYKTLIIQDAPENPSAAIQIDIDATSLFAQYKPGQKVYVILSDSELGLNLGMDDVNGVLHIGAIESNAVERISGADYENYLVRSTVVETIVPKVITPAEFDDSYINMLVQIDDMQLRSAELGQAYGNLDDTYTVNRYIKNCVDDSETILRNSGFADFKSQMFPQGRGSLVAVFSKYNSDYQLFIRDTADVMFDSERCDPVFEELFNDSTDNTTLDTNGWINFAEAGTELWSEQVYSGNGYAEFSAYGTTESSNIGWLISPGIDLDAQDGEILSFQTEHAYPDAGHDAIEVLISTDFSGNEADITSATWTSLEFTSSLEADFDTWFNFTNSGNIDISSYTGTAYIAFRYTGSDTADLNTTIHVDNVRVFVP</sequence>
<keyword evidence="5" id="KW-1185">Reference proteome</keyword>
<accession>A0ABP7GUY9</accession>
<dbReference type="Gene3D" id="2.60.120.200">
    <property type="match status" value="1"/>
</dbReference>
<dbReference type="NCBIfam" id="NF038128">
    <property type="entry name" value="choice_anch_J"/>
    <property type="match status" value="1"/>
</dbReference>
<evidence type="ECO:0000313" key="5">
    <source>
        <dbReference type="Proteomes" id="UP001501456"/>
    </source>
</evidence>
<dbReference type="RefSeq" id="WP_344726590.1">
    <property type="nucleotide sequence ID" value="NZ_BAABBI010000001.1"/>
</dbReference>
<proteinExistence type="predicted"/>
<comment type="caution">
    <text evidence="4">The sequence shown here is derived from an EMBL/GenBank/DDBJ whole genome shotgun (WGS) entry which is preliminary data.</text>
</comment>
<keyword evidence="1" id="KW-0732">Signal</keyword>